<protein>
    <recommendedName>
        <fullName evidence="4">Alkaline phosphatase family protein</fullName>
    </recommendedName>
</protein>
<accession>A0A223S9F4</accession>
<organism evidence="2 3">
    <name type="scientific">Nocardiopsis gilva YIM 90087</name>
    <dbReference type="NCBI Taxonomy" id="1235441"/>
    <lineage>
        <taxon>Bacteria</taxon>
        <taxon>Bacillati</taxon>
        <taxon>Actinomycetota</taxon>
        <taxon>Actinomycetes</taxon>
        <taxon>Streptosporangiales</taxon>
        <taxon>Nocardiopsidaceae</taxon>
        <taxon>Nocardiopsis</taxon>
    </lineage>
</organism>
<dbReference type="RefSeq" id="WP_094932606.1">
    <property type="nucleotide sequence ID" value="NZ_CP022753.1"/>
</dbReference>
<feature type="signal peptide" evidence="1">
    <location>
        <begin position="1"/>
        <end position="21"/>
    </location>
</feature>
<evidence type="ECO:0000256" key="1">
    <source>
        <dbReference type="SAM" id="SignalP"/>
    </source>
</evidence>
<dbReference type="InterPro" id="IPR017850">
    <property type="entry name" value="Alkaline_phosphatase_core_sf"/>
</dbReference>
<keyword evidence="1" id="KW-0732">Signal</keyword>
<evidence type="ECO:0000313" key="2">
    <source>
        <dbReference type="EMBL" id="ASU84747.1"/>
    </source>
</evidence>
<evidence type="ECO:0008006" key="4">
    <source>
        <dbReference type="Google" id="ProtNLM"/>
    </source>
</evidence>
<feature type="chain" id="PRO_5012217449" description="Alkaline phosphatase family protein" evidence="1">
    <location>
        <begin position="22"/>
        <end position="441"/>
    </location>
</feature>
<dbReference type="KEGG" id="ngv:CDO52_19800"/>
<reference evidence="2 3" key="1">
    <citation type="submission" date="2017-08" db="EMBL/GenBank/DDBJ databases">
        <title>The complete genome sequence of Nocardiopsis gilva YIM 90087.</title>
        <authorList>
            <person name="Yin M."/>
            <person name="Tang S."/>
        </authorList>
    </citation>
    <scope>NUCLEOTIDE SEQUENCE [LARGE SCALE GENOMIC DNA]</scope>
    <source>
        <strain evidence="2 3">YIM 90087</strain>
    </source>
</reference>
<dbReference type="Proteomes" id="UP000215005">
    <property type="component" value="Chromosome"/>
</dbReference>
<sequence length="441" mass="47193">MRRRSFLSRGAASAVGVTALAAMTPLVTPRPAAARAVLQPPVAGLVVLIDWDGVDPTYLDAYLHDRLPRLRSLADRGSLATAACTYKTVSNPSRSGTATGARPIVHGNVAYVLDPRTGKAIGQTRDIAAETIAQSLRRQYRNVLSAGWYIVQDKGASYGNPEGLYTQGVTWEENVETVVRALRGEPVDSNGIPVTLPRIPDFVAAYSADIDSLGHREGPNSPNIPRRLAELDTGLGRIIDVVEEVGLGEDATFVLVSDHGMTGYTKSLEPQVLGAISDAGFTVERLYSGQAPAARTEVVLTASPRAANVYLRGRADTARQRDRIERLLRDVPELEGVYNRDELDAMGAAPAEGDFAVDARPPYAFFNPDEVDGRERGGHASLREGTAPLVLAGAGVRQGDMPHDPRTIDIAPTISHLLGVEPPADAEGRVLTEALAPRVTY</sequence>
<dbReference type="InterPro" id="IPR002591">
    <property type="entry name" value="Phosphodiest/P_Trfase"/>
</dbReference>
<dbReference type="AlphaFoldDB" id="A0A223S9F4"/>
<name>A0A223S9F4_9ACTN</name>
<dbReference type="EMBL" id="CP022753">
    <property type="protein sequence ID" value="ASU84747.1"/>
    <property type="molecule type" value="Genomic_DNA"/>
</dbReference>
<dbReference type="GO" id="GO:0016787">
    <property type="term" value="F:hydrolase activity"/>
    <property type="evidence" value="ECO:0007669"/>
    <property type="project" value="UniProtKB-ARBA"/>
</dbReference>
<proteinExistence type="predicted"/>
<evidence type="ECO:0000313" key="3">
    <source>
        <dbReference type="Proteomes" id="UP000215005"/>
    </source>
</evidence>
<keyword evidence="3" id="KW-1185">Reference proteome</keyword>
<dbReference type="InterPro" id="IPR006311">
    <property type="entry name" value="TAT_signal"/>
</dbReference>
<dbReference type="Pfam" id="PF01663">
    <property type="entry name" value="Phosphodiest"/>
    <property type="match status" value="1"/>
</dbReference>
<dbReference type="PANTHER" id="PTHR10151:SF120">
    <property type="entry name" value="BIS(5'-ADENOSYL)-TRIPHOSPHATASE"/>
    <property type="match status" value="1"/>
</dbReference>
<dbReference type="Gene3D" id="3.40.720.10">
    <property type="entry name" value="Alkaline Phosphatase, subunit A"/>
    <property type="match status" value="1"/>
</dbReference>
<dbReference type="PROSITE" id="PS51318">
    <property type="entry name" value="TAT"/>
    <property type="match status" value="1"/>
</dbReference>
<dbReference type="PANTHER" id="PTHR10151">
    <property type="entry name" value="ECTONUCLEOTIDE PYROPHOSPHATASE/PHOSPHODIESTERASE"/>
    <property type="match status" value="1"/>
</dbReference>
<gene>
    <name evidence="2" type="ORF">CDO52_19800</name>
</gene>
<dbReference type="OrthoDB" id="1956004at2"/>
<dbReference type="SUPFAM" id="SSF53649">
    <property type="entry name" value="Alkaline phosphatase-like"/>
    <property type="match status" value="1"/>
</dbReference>